<keyword evidence="4 13" id="KW-0645">Protease</keyword>
<feature type="domain" description="PDZ" evidence="12">
    <location>
        <begin position="190"/>
        <end position="261"/>
    </location>
</feature>
<feature type="transmembrane region" description="Helical" evidence="11">
    <location>
        <begin position="183"/>
        <end position="204"/>
    </location>
</feature>
<comment type="similarity">
    <text evidence="3 11">Belongs to the peptidase M50B family.</text>
</comment>
<protein>
    <recommendedName>
        <fullName evidence="11">Zinc metalloprotease</fullName>
        <ecNumber evidence="11">3.4.24.-</ecNumber>
    </recommendedName>
</protein>
<proteinExistence type="inferred from homology"/>
<dbReference type="CDD" id="cd23081">
    <property type="entry name" value="cpPDZ_EcRseP-like"/>
    <property type="match status" value="1"/>
</dbReference>
<reference evidence="13 14" key="1">
    <citation type="journal article" date="2019" name="Int. J. Syst. Evol. Microbiol.">
        <title>Lactobacillus salitolerans sp. nov., a novel lactic acid bacterium isolated from spent mushroom substrates.</title>
        <authorList>
            <person name="Tohno M."/>
            <person name="Tanizawa Y."/>
            <person name="Kojima Y."/>
            <person name="Sakamoto M."/>
            <person name="Nakamura Y."/>
            <person name="Ohkuma M."/>
            <person name="Kobayashi H."/>
        </authorList>
    </citation>
    <scope>NUCLEOTIDE SEQUENCE [LARGE SCALE GENOMIC DNA]</scope>
    <source>
        <strain evidence="13 14">YK43</strain>
    </source>
</reference>
<sequence length="423" mass="46245">MLLTIIAFIIVFGIIVTSHEFGHFIVAKKSGILVREFSIGMGPKLFGYHKNGTTYTIRILPLGGYVRMAGLEDDEETLQKGMPVNLILDQNDQVEKINTSNKVSLLNGLPLEITDWDLIDEMYVSGYENGDEEKTRRFSVKDNALVVEKDGTEIQVAPRKVQYQSASLPRRIMTNLAGPLNNFILAIIAFILIAALQGGAVTTINSVGAVQKNSVAQKAGLQKNDRIVAVSGHKTATWDQLSAAISDRPGEKTRLTINRHGQTKSVTLVPKTQKSNGKKVGIIGIQAGQKVDHSIGSIIGYGFTQTFTVMKAVWNALVNMFHGFSLNDLGGPVAMYSFTQQAASYGVISVINLLAFLSINLGIVNLLPIPALDGGKLLLNLIEAIRGKPLDPNKETIITLIGFGFMLLLMVLVTWNDIQRYFF</sequence>
<dbReference type="Pfam" id="PF02163">
    <property type="entry name" value="Peptidase_M50"/>
    <property type="match status" value="1"/>
</dbReference>
<dbReference type="InterPro" id="IPR036034">
    <property type="entry name" value="PDZ_sf"/>
</dbReference>
<evidence type="ECO:0000256" key="7">
    <source>
        <dbReference type="ARBA" id="ARBA00022833"/>
    </source>
</evidence>
<dbReference type="GO" id="GO:0004222">
    <property type="term" value="F:metalloendopeptidase activity"/>
    <property type="evidence" value="ECO:0007669"/>
    <property type="project" value="InterPro"/>
</dbReference>
<feature type="transmembrane region" description="Helical" evidence="11">
    <location>
        <begin position="345"/>
        <end position="369"/>
    </location>
</feature>
<dbReference type="GO" id="GO:0016020">
    <property type="term" value="C:membrane"/>
    <property type="evidence" value="ECO:0007669"/>
    <property type="project" value="UniProtKB-SubCell"/>
</dbReference>
<dbReference type="PANTHER" id="PTHR42837">
    <property type="entry name" value="REGULATOR OF SIGMA-E PROTEASE RSEP"/>
    <property type="match status" value="1"/>
</dbReference>
<keyword evidence="9 11" id="KW-0482">Metalloprotease</keyword>
<dbReference type="RefSeq" id="WP_124975290.1">
    <property type="nucleotide sequence ID" value="NZ_BFFP01000006.1"/>
</dbReference>
<evidence type="ECO:0000259" key="12">
    <source>
        <dbReference type="SMART" id="SM00228"/>
    </source>
</evidence>
<evidence type="ECO:0000256" key="1">
    <source>
        <dbReference type="ARBA" id="ARBA00001947"/>
    </source>
</evidence>
<keyword evidence="7 11" id="KW-0862">Zinc</keyword>
<dbReference type="GO" id="GO:0006508">
    <property type="term" value="P:proteolysis"/>
    <property type="evidence" value="ECO:0007669"/>
    <property type="project" value="UniProtKB-KW"/>
</dbReference>
<dbReference type="PANTHER" id="PTHR42837:SF2">
    <property type="entry name" value="MEMBRANE METALLOPROTEASE ARASP2, CHLOROPLASTIC-RELATED"/>
    <property type="match status" value="1"/>
</dbReference>
<dbReference type="EMBL" id="BFFP01000006">
    <property type="protein sequence ID" value="GBG94148.1"/>
    <property type="molecule type" value="Genomic_DNA"/>
</dbReference>
<comment type="caution">
    <text evidence="13">The sequence shown here is derived from an EMBL/GenBank/DDBJ whole genome shotgun (WGS) entry which is preliminary data.</text>
</comment>
<dbReference type="EC" id="3.4.24.-" evidence="11"/>
<dbReference type="NCBIfam" id="TIGR00054">
    <property type="entry name" value="RIP metalloprotease RseP"/>
    <property type="match status" value="1"/>
</dbReference>
<dbReference type="AlphaFoldDB" id="A0A401IRJ2"/>
<keyword evidence="11" id="KW-0479">Metal-binding</keyword>
<dbReference type="InterPro" id="IPR041489">
    <property type="entry name" value="PDZ_6"/>
</dbReference>
<evidence type="ECO:0000256" key="8">
    <source>
        <dbReference type="ARBA" id="ARBA00022989"/>
    </source>
</evidence>
<evidence type="ECO:0000256" key="3">
    <source>
        <dbReference type="ARBA" id="ARBA00007931"/>
    </source>
</evidence>
<dbReference type="Proteomes" id="UP000286848">
    <property type="component" value="Unassembled WGS sequence"/>
</dbReference>
<keyword evidence="14" id="KW-1185">Reference proteome</keyword>
<keyword evidence="8 11" id="KW-1133">Transmembrane helix</keyword>
<dbReference type="OrthoDB" id="9782003at2"/>
<evidence type="ECO:0000313" key="13">
    <source>
        <dbReference type="EMBL" id="GBG94148.1"/>
    </source>
</evidence>
<dbReference type="Pfam" id="PF17820">
    <property type="entry name" value="PDZ_6"/>
    <property type="match status" value="1"/>
</dbReference>
<dbReference type="CDD" id="cd06163">
    <property type="entry name" value="S2P-M50_PDZ_RseP-like"/>
    <property type="match status" value="1"/>
</dbReference>
<comment type="cofactor">
    <cofactor evidence="1 11">
        <name>Zn(2+)</name>
        <dbReference type="ChEBI" id="CHEBI:29105"/>
    </cofactor>
</comment>
<dbReference type="SMART" id="SM00228">
    <property type="entry name" value="PDZ"/>
    <property type="match status" value="1"/>
</dbReference>
<evidence type="ECO:0000256" key="9">
    <source>
        <dbReference type="ARBA" id="ARBA00023049"/>
    </source>
</evidence>
<dbReference type="GO" id="GO:0046872">
    <property type="term" value="F:metal ion binding"/>
    <property type="evidence" value="ECO:0007669"/>
    <property type="project" value="UniProtKB-KW"/>
</dbReference>
<feature type="transmembrane region" description="Helical" evidence="11">
    <location>
        <begin position="396"/>
        <end position="415"/>
    </location>
</feature>
<dbReference type="SUPFAM" id="SSF50156">
    <property type="entry name" value="PDZ domain-like"/>
    <property type="match status" value="1"/>
</dbReference>
<evidence type="ECO:0000256" key="11">
    <source>
        <dbReference type="RuleBase" id="RU362031"/>
    </source>
</evidence>
<keyword evidence="10 11" id="KW-0472">Membrane</keyword>
<gene>
    <name evidence="13" type="primary">rseP</name>
    <name evidence="13" type="ORF">LFYK43_06070</name>
</gene>
<dbReference type="InterPro" id="IPR001478">
    <property type="entry name" value="PDZ"/>
</dbReference>
<name>A0A401IRJ2_9LACO</name>
<dbReference type="InterPro" id="IPR004387">
    <property type="entry name" value="Pept_M50_Zn"/>
</dbReference>
<comment type="subcellular location">
    <subcellularLocation>
        <location evidence="2">Membrane</location>
        <topology evidence="2">Multi-pass membrane protein</topology>
    </subcellularLocation>
</comment>
<accession>A0A401IRJ2</accession>
<dbReference type="Gene3D" id="2.30.42.10">
    <property type="match status" value="1"/>
</dbReference>
<organism evidence="13 14">
    <name type="scientific">Ligilactobacillus salitolerans</name>
    <dbReference type="NCBI Taxonomy" id="1808352"/>
    <lineage>
        <taxon>Bacteria</taxon>
        <taxon>Bacillati</taxon>
        <taxon>Bacillota</taxon>
        <taxon>Bacilli</taxon>
        <taxon>Lactobacillales</taxon>
        <taxon>Lactobacillaceae</taxon>
        <taxon>Ligilactobacillus</taxon>
    </lineage>
</organism>
<keyword evidence="6 11" id="KW-0378">Hydrolase</keyword>
<evidence type="ECO:0000256" key="10">
    <source>
        <dbReference type="ARBA" id="ARBA00023136"/>
    </source>
</evidence>
<evidence type="ECO:0000256" key="4">
    <source>
        <dbReference type="ARBA" id="ARBA00022670"/>
    </source>
</evidence>
<evidence type="ECO:0000313" key="14">
    <source>
        <dbReference type="Proteomes" id="UP000286848"/>
    </source>
</evidence>
<keyword evidence="5 11" id="KW-0812">Transmembrane</keyword>
<evidence type="ECO:0000256" key="6">
    <source>
        <dbReference type="ARBA" id="ARBA00022801"/>
    </source>
</evidence>
<dbReference type="InterPro" id="IPR008915">
    <property type="entry name" value="Peptidase_M50"/>
</dbReference>
<evidence type="ECO:0000256" key="2">
    <source>
        <dbReference type="ARBA" id="ARBA00004141"/>
    </source>
</evidence>
<evidence type="ECO:0000256" key="5">
    <source>
        <dbReference type="ARBA" id="ARBA00022692"/>
    </source>
</evidence>